<dbReference type="Proteomes" id="UP000006051">
    <property type="component" value="Chromosome"/>
</dbReference>
<evidence type="ECO:0008006" key="7">
    <source>
        <dbReference type="Google" id="ProtNLM"/>
    </source>
</evidence>
<evidence type="ECO:0000313" key="5">
    <source>
        <dbReference type="EMBL" id="AFL97691.1"/>
    </source>
</evidence>
<evidence type="ECO:0000313" key="6">
    <source>
        <dbReference type="Proteomes" id="UP000006051"/>
    </source>
</evidence>
<dbReference type="KEGG" id="orh:Ornrh_1525"/>
<dbReference type="EMBL" id="CP003283">
    <property type="protein sequence ID" value="AFL97341.1"/>
    <property type="molecule type" value="Genomic_DNA"/>
</dbReference>
<accession>I4A157</accession>
<dbReference type="KEGG" id="orh:Ornrh_0434"/>
<protein>
    <recommendedName>
        <fullName evidence="7">Glycoside hydrolase family 19 catalytic domain-containing protein</fullName>
    </recommendedName>
</protein>
<dbReference type="HOGENOM" id="CLU_959219_0_0_10"/>
<dbReference type="GeneID" id="97258977"/>
<name>I4A157_ORNRL</name>
<proteinExistence type="predicted"/>
<dbReference type="GeneID" id="71570475"/>
<evidence type="ECO:0000313" key="1">
    <source>
        <dbReference type="EMBL" id="AFL96600.1"/>
    </source>
</evidence>
<dbReference type="Gene3D" id="1.10.530.10">
    <property type="match status" value="1"/>
</dbReference>
<dbReference type="AlphaFoldDB" id="I4A157"/>
<dbReference type="InterPro" id="IPR023346">
    <property type="entry name" value="Lysozyme-like_dom_sf"/>
</dbReference>
<dbReference type="SUPFAM" id="SSF53955">
    <property type="entry name" value="Lysozyme-like"/>
    <property type="match status" value="1"/>
</dbReference>
<dbReference type="EMBL" id="CP003283">
    <property type="protein sequence ID" value="AFL97691.1"/>
    <property type="molecule type" value="Genomic_DNA"/>
</dbReference>
<dbReference type="EMBL" id="CP003283">
    <property type="protein sequence ID" value="AFL96863.1"/>
    <property type="molecule type" value="Genomic_DNA"/>
</dbReference>
<evidence type="ECO:0000313" key="2">
    <source>
        <dbReference type="EMBL" id="AFL96641.1"/>
    </source>
</evidence>
<dbReference type="KEGG" id="orh:Ornrh_0665"/>
<evidence type="ECO:0000313" key="3">
    <source>
        <dbReference type="EMBL" id="AFL96863.1"/>
    </source>
</evidence>
<evidence type="ECO:0000313" key="4">
    <source>
        <dbReference type="EMBL" id="AFL97341.1"/>
    </source>
</evidence>
<dbReference type="KEGG" id="orh:Ornrh_1156"/>
<dbReference type="EMBL" id="CP003283">
    <property type="protein sequence ID" value="AFL96600.1"/>
    <property type="molecule type" value="Genomic_DNA"/>
</dbReference>
<sequence length="300" mass="34670">MGNKRRNKRRDKKMTYLKAIALLAGSWWAYKISKPKSKVEFGELELVGVDIPNTESETKSVLSMLLVPNGLRFAKGYNSYADWGYTLFDILINQIKSGDLLINQASYIMATAYHEMGQFSLLRERYNDKISVLKKTLKGDKLREFNEFLKIADTFGVSAEKAVYMEWKYGVQSWCYNPASRRKNLSNKYKGDGARFFGRGYCQWTGRHLYTKFKEFSGVDVLSNPDLIVNDKRLNALMTIKMMMADKPNNLTGVSLKLYCNENKTDYYNARRVVNSTDRAKDIASYAQKFENVFNSYLKK</sequence>
<dbReference type="STRING" id="867902.Ornrh_0393"/>
<dbReference type="RefSeq" id="WP_014790227.1">
    <property type="nucleotide sequence ID" value="NC_018016.1"/>
</dbReference>
<dbReference type="PATRIC" id="fig|867902.3.peg.1134"/>
<gene>
    <name evidence="1" type="ordered locus">Ornrh_0393</name>
    <name evidence="2" type="ordered locus">Ornrh_0434</name>
    <name evidence="3" type="ordered locus">Ornrh_0665</name>
    <name evidence="4" type="ordered locus">Ornrh_1156</name>
    <name evidence="5" type="ordered locus">Ornrh_1525</name>
</gene>
<keyword evidence="6" id="KW-1185">Reference proteome</keyword>
<dbReference type="EMBL" id="CP003283">
    <property type="protein sequence ID" value="AFL96641.1"/>
    <property type="molecule type" value="Genomic_DNA"/>
</dbReference>
<reference evidence="5 6" key="1">
    <citation type="submission" date="2012-06" db="EMBL/GenBank/DDBJ databases">
        <title>The complete genome of Ornithobacterium rhinotracheale DSM 15997.</title>
        <authorList>
            <consortium name="US DOE Joint Genome Institute (JGI-PGF)"/>
            <person name="Lucas S."/>
            <person name="Copeland A."/>
            <person name="Lapidus A."/>
            <person name="Goodwin L."/>
            <person name="Pitluck S."/>
            <person name="Peters L."/>
            <person name="Mikhailova N."/>
            <person name="Teshima H."/>
            <person name="Kyrpides N."/>
            <person name="Mavromatis K."/>
            <person name="Pagani I."/>
            <person name="Ivanova N."/>
            <person name="Ovchinnikova G."/>
            <person name="Zeytun A."/>
            <person name="Detter J.C."/>
            <person name="Han C."/>
            <person name="Land M."/>
            <person name="Hauser L."/>
            <person name="Markowitz V."/>
            <person name="Cheng J.-F."/>
            <person name="Hugenholtz P."/>
            <person name="Woyke T."/>
            <person name="Wu D."/>
            <person name="Lang E."/>
            <person name="Kopitz M."/>
            <person name="Brambilla E."/>
            <person name="Klenk H.-P."/>
            <person name="Eisen J.A."/>
        </authorList>
    </citation>
    <scope>NUCLEOTIDE SEQUENCE [LARGE SCALE GENOMIC DNA]</scope>
    <source>
        <strain evidence="6">ATCC 51463 / DSM 15997 / CCUG 23171 / LMG 9086</strain>
        <strain evidence="5">DSM 15997</strain>
    </source>
</reference>
<organism evidence="5 6">
    <name type="scientific">Ornithobacterium rhinotracheale (strain ATCC 51463 / DSM 15997 / CCUG 23171 / CIP 104009 / LMG 9086)</name>
    <dbReference type="NCBI Taxonomy" id="867902"/>
    <lineage>
        <taxon>Bacteria</taxon>
        <taxon>Pseudomonadati</taxon>
        <taxon>Bacteroidota</taxon>
        <taxon>Flavobacteriia</taxon>
        <taxon>Flavobacteriales</taxon>
        <taxon>Weeksellaceae</taxon>
        <taxon>Ornithobacterium</taxon>
    </lineage>
</organism>
<dbReference type="KEGG" id="orh:Ornrh_0393"/>
<dbReference type="eggNOG" id="COG3179">
    <property type="taxonomic scope" value="Bacteria"/>
</dbReference>